<dbReference type="CDD" id="cd07814">
    <property type="entry name" value="SRPBCC_CalC_Aha1-like"/>
    <property type="match status" value="1"/>
</dbReference>
<protein>
    <submittedName>
        <fullName evidence="3">SRPBCC domain-containing protein</fullName>
    </submittedName>
</protein>
<dbReference type="InterPro" id="IPR023393">
    <property type="entry name" value="START-like_dom_sf"/>
</dbReference>
<organism evidence="3 4">
    <name type="scientific">Hufsiella arboris</name>
    <dbReference type="NCBI Taxonomy" id="2695275"/>
    <lineage>
        <taxon>Bacteria</taxon>
        <taxon>Pseudomonadati</taxon>
        <taxon>Bacteroidota</taxon>
        <taxon>Sphingobacteriia</taxon>
        <taxon>Sphingobacteriales</taxon>
        <taxon>Sphingobacteriaceae</taxon>
        <taxon>Hufsiella</taxon>
    </lineage>
</organism>
<dbReference type="SUPFAM" id="SSF55961">
    <property type="entry name" value="Bet v1-like"/>
    <property type="match status" value="1"/>
</dbReference>
<comment type="caution">
    <text evidence="3">The sequence shown here is derived from an EMBL/GenBank/DDBJ whole genome shotgun (WGS) entry which is preliminary data.</text>
</comment>
<gene>
    <name evidence="3" type="ORF">GS399_08080</name>
</gene>
<proteinExistence type="inferred from homology"/>
<reference evidence="3 4" key="1">
    <citation type="submission" date="2019-11" db="EMBL/GenBank/DDBJ databases">
        <title>Pedobacter sp. HMF7647 Genome sequencing and assembly.</title>
        <authorList>
            <person name="Kang H."/>
            <person name="Kim H."/>
            <person name="Joh K."/>
        </authorList>
    </citation>
    <scope>NUCLEOTIDE SEQUENCE [LARGE SCALE GENOMIC DNA]</scope>
    <source>
        <strain evidence="3 4">HMF7647</strain>
    </source>
</reference>
<dbReference type="Pfam" id="PF08327">
    <property type="entry name" value="AHSA1"/>
    <property type="match status" value="1"/>
</dbReference>
<sequence length="149" mass="17050">MELKRIEKTININAPITKVWPVLYRDELTRQWYSEFSTGTYAESDWKEGSKVIFKDESNSGIVGKVVSNKPEYLAIEYTGVINDDKEDYESGMAKDMAGCQEIYKSSEVDGITTLEISCDMGEPYFEEMSKAWDRALEKIKQLSESKSN</sequence>
<name>A0A7K1Y929_9SPHI</name>
<dbReference type="AlphaFoldDB" id="A0A7K1Y929"/>
<dbReference type="RefSeq" id="WP_160844110.1">
    <property type="nucleotide sequence ID" value="NZ_WVHT01000003.1"/>
</dbReference>
<dbReference type="Gene3D" id="3.30.530.20">
    <property type="match status" value="1"/>
</dbReference>
<evidence type="ECO:0000256" key="1">
    <source>
        <dbReference type="ARBA" id="ARBA00006817"/>
    </source>
</evidence>
<evidence type="ECO:0000313" key="3">
    <source>
        <dbReference type="EMBL" id="MXV50930.1"/>
    </source>
</evidence>
<evidence type="ECO:0000313" key="4">
    <source>
        <dbReference type="Proteomes" id="UP000466586"/>
    </source>
</evidence>
<dbReference type="EMBL" id="WVHT01000003">
    <property type="protein sequence ID" value="MXV50930.1"/>
    <property type="molecule type" value="Genomic_DNA"/>
</dbReference>
<dbReference type="Proteomes" id="UP000466586">
    <property type="component" value="Unassembled WGS sequence"/>
</dbReference>
<comment type="similarity">
    <text evidence="1">Belongs to the AHA1 family.</text>
</comment>
<feature type="domain" description="Activator of Hsp90 ATPase homologue 1/2-like C-terminal" evidence="2">
    <location>
        <begin position="13"/>
        <end position="143"/>
    </location>
</feature>
<evidence type="ECO:0000259" key="2">
    <source>
        <dbReference type="Pfam" id="PF08327"/>
    </source>
</evidence>
<accession>A0A7K1Y929</accession>
<dbReference type="InterPro" id="IPR013538">
    <property type="entry name" value="ASHA1/2-like_C"/>
</dbReference>
<keyword evidence="4" id="KW-1185">Reference proteome</keyword>